<evidence type="ECO:0000256" key="2">
    <source>
        <dbReference type="PIRSR" id="PIRSR005962-1"/>
    </source>
</evidence>
<dbReference type="InterPro" id="IPR017439">
    <property type="entry name" value="Amidohydrolase"/>
</dbReference>
<feature type="binding site" evidence="2">
    <location>
        <position position="103"/>
    </location>
    <ligand>
        <name>Mn(2+)</name>
        <dbReference type="ChEBI" id="CHEBI:29035"/>
        <label>2</label>
    </ligand>
</feature>
<keyword evidence="1 4" id="KW-0378">Hydrolase</keyword>
<dbReference type="GO" id="GO:0046872">
    <property type="term" value="F:metal ion binding"/>
    <property type="evidence" value="ECO:0007669"/>
    <property type="project" value="UniProtKB-KW"/>
</dbReference>
<dbReference type="AlphaFoldDB" id="A0A742RB09"/>
<dbReference type="PIRSF" id="PIRSF005962">
    <property type="entry name" value="Pept_M20D_amidohydro"/>
    <property type="match status" value="1"/>
</dbReference>
<dbReference type="Pfam" id="PF01546">
    <property type="entry name" value="Peptidase_M20"/>
    <property type="match status" value="1"/>
</dbReference>
<comment type="cofactor">
    <cofactor evidence="2">
        <name>Mn(2+)</name>
        <dbReference type="ChEBI" id="CHEBI:29035"/>
    </cofactor>
    <text evidence="2">The Mn(2+) ion enhances activity.</text>
</comment>
<accession>A0A742RB09</accession>
<dbReference type="Gene3D" id="3.30.70.360">
    <property type="match status" value="1"/>
</dbReference>
<dbReference type="InterPro" id="IPR011650">
    <property type="entry name" value="Peptidase_M20_dimer"/>
</dbReference>
<evidence type="ECO:0000313" key="4">
    <source>
        <dbReference type="EMBL" id="HAF1404436.1"/>
    </source>
</evidence>
<dbReference type="GO" id="GO:0019877">
    <property type="term" value="P:diaminopimelate biosynthetic process"/>
    <property type="evidence" value="ECO:0007669"/>
    <property type="project" value="UniProtKB-ARBA"/>
</dbReference>
<reference evidence="4" key="2">
    <citation type="submission" date="2020-02" db="EMBL/GenBank/DDBJ databases">
        <authorList>
            <consortium name="NCBI Pathogen Detection Project"/>
        </authorList>
    </citation>
    <scope>NUCLEOTIDE SEQUENCE</scope>
    <source>
        <strain evidence="4">MA.CK_93/00017804</strain>
    </source>
</reference>
<dbReference type="FunFam" id="3.30.70.360:FF:000001">
    <property type="entry name" value="N-acetyldiaminopimelate deacetylase"/>
    <property type="match status" value="1"/>
</dbReference>
<name>A0A742RB09_SALER</name>
<sequence length="386" mass="42531">MKLINEIVKTQKEFASVRQKIHKNPELGFQEVATAKLVAGLLGEYGYQVHEKVGRTGVVAVLKKGNGNKKIGLRADMDALPMQELAEVPYKSVIPGVMHACGHDGHTASLLMAAKYLSQCDFNGQLNLIFQPAEEGSGGALSMINDGLFERFDCDYIFSWHNLPCKNQDKQIFLKKGVFLSSSDRFKIKIAGSGGHASAPQNSKDPTLAACHLILALQSIVSRNTDPQQSVVISVGSIIAGNDESYNIIPEQVEILLSVRTLNKNVRKQTIKRINEIIEHCSNLFGLTSEVEYYDKADVTYNDEEATSLAWKVAGEIFGNECCAFEHSPGMASDDLSYMLSARKGCYAYINNGDTAYVHNGHYVFNDDLLSIAATYFAKITLEYLQ</sequence>
<evidence type="ECO:0000259" key="3">
    <source>
        <dbReference type="Pfam" id="PF07687"/>
    </source>
</evidence>
<dbReference type="InterPro" id="IPR036264">
    <property type="entry name" value="Bact_exopeptidase_dim_dom"/>
</dbReference>
<keyword evidence="2" id="KW-0479">Metal-binding</keyword>
<feature type="binding site" evidence="2">
    <location>
        <position position="135"/>
    </location>
    <ligand>
        <name>Mn(2+)</name>
        <dbReference type="ChEBI" id="CHEBI:29035"/>
        <label>2</label>
    </ligand>
</feature>
<dbReference type="PANTHER" id="PTHR11014">
    <property type="entry name" value="PEPTIDASE M20 FAMILY MEMBER"/>
    <property type="match status" value="1"/>
</dbReference>
<feature type="binding site" evidence="2">
    <location>
        <position position="101"/>
    </location>
    <ligand>
        <name>Mn(2+)</name>
        <dbReference type="ChEBI" id="CHEBI:29035"/>
        <label>2</label>
    </ligand>
</feature>
<protein>
    <submittedName>
        <fullName evidence="4">Amidohydrolase</fullName>
    </submittedName>
</protein>
<dbReference type="SUPFAM" id="SSF55031">
    <property type="entry name" value="Bacterial exopeptidase dimerisation domain"/>
    <property type="match status" value="1"/>
</dbReference>
<dbReference type="Gene3D" id="3.40.630.10">
    <property type="entry name" value="Zn peptidases"/>
    <property type="match status" value="1"/>
</dbReference>
<feature type="binding site" evidence="2">
    <location>
        <position position="359"/>
    </location>
    <ligand>
        <name>Mn(2+)</name>
        <dbReference type="ChEBI" id="CHEBI:29035"/>
        <label>2</label>
    </ligand>
</feature>
<feature type="domain" description="Peptidase M20 dimerisation" evidence="3">
    <location>
        <begin position="184"/>
        <end position="279"/>
    </location>
</feature>
<dbReference type="NCBIfam" id="TIGR01891">
    <property type="entry name" value="amidohydrolases"/>
    <property type="match status" value="1"/>
</dbReference>
<organism evidence="4">
    <name type="scientific">Salmonella enterica</name>
    <name type="common">Salmonella choleraesuis</name>
    <dbReference type="NCBI Taxonomy" id="28901"/>
    <lineage>
        <taxon>Bacteria</taxon>
        <taxon>Pseudomonadati</taxon>
        <taxon>Pseudomonadota</taxon>
        <taxon>Gammaproteobacteria</taxon>
        <taxon>Enterobacterales</taxon>
        <taxon>Enterobacteriaceae</taxon>
        <taxon>Salmonella</taxon>
    </lineage>
</organism>
<comment type="caution">
    <text evidence="4">The sequence shown here is derived from an EMBL/GenBank/DDBJ whole genome shotgun (WGS) entry which is preliminary data.</text>
</comment>
<gene>
    <name evidence="4" type="ORF">G8M00_002991</name>
</gene>
<dbReference type="CDD" id="cd05666">
    <property type="entry name" value="M20_Acy1-like"/>
    <property type="match status" value="1"/>
</dbReference>
<dbReference type="EMBL" id="DAAUNA010000007">
    <property type="protein sequence ID" value="HAF1404436.1"/>
    <property type="molecule type" value="Genomic_DNA"/>
</dbReference>
<dbReference type="PANTHER" id="PTHR11014:SF63">
    <property type="entry name" value="METALLOPEPTIDASE, PUTATIVE (AFU_ORTHOLOGUE AFUA_6G09600)-RELATED"/>
    <property type="match status" value="1"/>
</dbReference>
<dbReference type="SUPFAM" id="SSF53187">
    <property type="entry name" value="Zn-dependent exopeptidases"/>
    <property type="match status" value="1"/>
</dbReference>
<reference evidence="4" key="1">
    <citation type="journal article" date="2018" name="Genome Biol.">
        <title>SKESA: strategic k-mer extension for scrupulous assemblies.</title>
        <authorList>
            <person name="Souvorov A."/>
            <person name="Agarwala R."/>
            <person name="Lipman D.J."/>
        </authorList>
    </citation>
    <scope>NUCLEOTIDE SEQUENCE</scope>
    <source>
        <strain evidence="4">MA.CK_93/00017804</strain>
    </source>
</reference>
<evidence type="ECO:0000256" key="1">
    <source>
        <dbReference type="ARBA" id="ARBA00022801"/>
    </source>
</evidence>
<dbReference type="Pfam" id="PF07687">
    <property type="entry name" value="M20_dimer"/>
    <property type="match status" value="1"/>
</dbReference>
<feature type="binding site" evidence="2">
    <location>
        <position position="161"/>
    </location>
    <ligand>
        <name>Mn(2+)</name>
        <dbReference type="ChEBI" id="CHEBI:29035"/>
        <label>2</label>
    </ligand>
</feature>
<proteinExistence type="predicted"/>
<dbReference type="InterPro" id="IPR002933">
    <property type="entry name" value="Peptidase_M20"/>
</dbReference>
<keyword evidence="2" id="KW-0464">Manganese</keyword>
<dbReference type="GO" id="GO:0050118">
    <property type="term" value="F:N-acetyldiaminopimelate deacetylase activity"/>
    <property type="evidence" value="ECO:0007669"/>
    <property type="project" value="UniProtKB-ARBA"/>
</dbReference>